<evidence type="ECO:0000313" key="2">
    <source>
        <dbReference type="Proteomes" id="UP000237000"/>
    </source>
</evidence>
<dbReference type="EMBL" id="JXTC01000156">
    <property type="protein sequence ID" value="PON84822.1"/>
    <property type="molecule type" value="Genomic_DNA"/>
</dbReference>
<name>A0A2P5EH20_TREOI</name>
<sequence>KGVTLDHLPEIGPKRLYGMEAILFQSAPISFSHLFNNVLQSSISSVCKEQRLRISLGSDFKFEHTRIPSFLSSTSLLIQCGISSIPQRQTWSSCKLVTR</sequence>
<reference evidence="2" key="1">
    <citation type="submission" date="2016-06" db="EMBL/GenBank/DDBJ databases">
        <title>Parallel loss of symbiosis genes in relatives of nitrogen-fixing non-legume Parasponia.</title>
        <authorList>
            <person name="Van Velzen R."/>
            <person name="Holmer R."/>
            <person name="Bu F."/>
            <person name="Rutten L."/>
            <person name="Van Zeijl A."/>
            <person name="Liu W."/>
            <person name="Santuari L."/>
            <person name="Cao Q."/>
            <person name="Sharma T."/>
            <person name="Shen D."/>
            <person name="Roswanjaya Y."/>
            <person name="Wardhani T."/>
            <person name="Kalhor M.S."/>
            <person name="Jansen J."/>
            <person name="Van den Hoogen J."/>
            <person name="Gungor B."/>
            <person name="Hartog M."/>
            <person name="Hontelez J."/>
            <person name="Verver J."/>
            <person name="Yang W.-C."/>
            <person name="Schijlen E."/>
            <person name="Repin R."/>
            <person name="Schilthuizen M."/>
            <person name="Schranz E."/>
            <person name="Heidstra R."/>
            <person name="Miyata K."/>
            <person name="Fedorova E."/>
            <person name="Kohlen W."/>
            <person name="Bisseling T."/>
            <person name="Smit S."/>
            <person name="Geurts R."/>
        </authorList>
    </citation>
    <scope>NUCLEOTIDE SEQUENCE [LARGE SCALE GENOMIC DNA]</scope>
    <source>
        <strain evidence="2">cv. RG33-2</strain>
    </source>
</reference>
<accession>A0A2P5EH20</accession>
<comment type="caution">
    <text evidence="1">The sequence shown here is derived from an EMBL/GenBank/DDBJ whole genome shotgun (WGS) entry which is preliminary data.</text>
</comment>
<dbReference type="OrthoDB" id="10296264at2759"/>
<feature type="non-terminal residue" evidence="1">
    <location>
        <position position="1"/>
    </location>
</feature>
<protein>
    <submittedName>
        <fullName evidence="1">Uncharacterized protein</fullName>
    </submittedName>
</protein>
<gene>
    <name evidence="1" type="ORF">TorRG33x02_193740</name>
</gene>
<evidence type="ECO:0000313" key="1">
    <source>
        <dbReference type="EMBL" id="PON84822.1"/>
    </source>
</evidence>
<dbReference type="InParanoid" id="A0A2P5EH20"/>
<keyword evidence="2" id="KW-1185">Reference proteome</keyword>
<dbReference type="AlphaFoldDB" id="A0A2P5EH20"/>
<organism evidence="1 2">
    <name type="scientific">Trema orientale</name>
    <name type="common">Charcoal tree</name>
    <name type="synonym">Celtis orientalis</name>
    <dbReference type="NCBI Taxonomy" id="63057"/>
    <lineage>
        <taxon>Eukaryota</taxon>
        <taxon>Viridiplantae</taxon>
        <taxon>Streptophyta</taxon>
        <taxon>Embryophyta</taxon>
        <taxon>Tracheophyta</taxon>
        <taxon>Spermatophyta</taxon>
        <taxon>Magnoliopsida</taxon>
        <taxon>eudicotyledons</taxon>
        <taxon>Gunneridae</taxon>
        <taxon>Pentapetalae</taxon>
        <taxon>rosids</taxon>
        <taxon>fabids</taxon>
        <taxon>Rosales</taxon>
        <taxon>Cannabaceae</taxon>
        <taxon>Trema</taxon>
    </lineage>
</organism>
<dbReference type="Proteomes" id="UP000237000">
    <property type="component" value="Unassembled WGS sequence"/>
</dbReference>
<proteinExistence type="predicted"/>